<keyword evidence="3" id="KW-1185">Reference proteome</keyword>
<organism evidence="2 3">
    <name type="scientific">Paraburkholderia monticola</name>
    <dbReference type="NCBI Taxonomy" id="1399968"/>
    <lineage>
        <taxon>Bacteria</taxon>
        <taxon>Pseudomonadati</taxon>
        <taxon>Pseudomonadota</taxon>
        <taxon>Betaproteobacteria</taxon>
        <taxon>Burkholderiales</taxon>
        <taxon>Burkholderiaceae</taxon>
        <taxon>Paraburkholderia</taxon>
    </lineage>
</organism>
<dbReference type="EMBL" id="LRBG01000038">
    <property type="protein sequence ID" value="KXU83170.1"/>
    <property type="molecule type" value="Genomic_DNA"/>
</dbReference>
<comment type="caution">
    <text evidence="2">The sequence shown here is derived from an EMBL/GenBank/DDBJ whole genome shotgun (WGS) entry which is preliminary data.</text>
</comment>
<evidence type="ECO:0000313" key="3">
    <source>
        <dbReference type="Proteomes" id="UP000075613"/>
    </source>
</evidence>
<sequence length="63" mass="7004">MLAVLCVALAAFVVQRDPLPVRSTIQIDALPRRRWPTILIRTGIVCLLGSFVLLLKASYLLLD</sequence>
<evidence type="ECO:0000313" key="2">
    <source>
        <dbReference type="EMBL" id="KXU83170.1"/>
    </source>
</evidence>
<name>A0A149PDR7_9BURK</name>
<dbReference type="Proteomes" id="UP000075613">
    <property type="component" value="Unassembled WGS sequence"/>
</dbReference>
<keyword evidence="1" id="KW-1133">Transmembrane helix</keyword>
<reference evidence="2 3" key="1">
    <citation type="journal article" date="2015" name="Int. J. Syst. Evol. Microbiol.">
        <title>Burkholderia monticola sp. nov., isolated from mountain soil.</title>
        <authorList>
            <person name="Baek I."/>
            <person name="Seo B."/>
            <person name="Lee I."/>
            <person name="Yi H."/>
            <person name="Chun J."/>
        </authorList>
    </citation>
    <scope>NUCLEOTIDE SEQUENCE [LARGE SCALE GENOMIC DNA]</scope>
    <source>
        <strain evidence="2 3">JC2948</strain>
    </source>
</reference>
<accession>A0A149PDR7</accession>
<proteinExistence type="predicted"/>
<gene>
    <name evidence="2" type="ORF">CI15_29120</name>
</gene>
<keyword evidence="1" id="KW-0472">Membrane</keyword>
<feature type="transmembrane region" description="Helical" evidence="1">
    <location>
        <begin position="40"/>
        <end position="62"/>
    </location>
</feature>
<dbReference type="AlphaFoldDB" id="A0A149PDR7"/>
<evidence type="ECO:0000256" key="1">
    <source>
        <dbReference type="SAM" id="Phobius"/>
    </source>
</evidence>
<protein>
    <submittedName>
        <fullName evidence="2">Uncharacterized protein</fullName>
    </submittedName>
</protein>
<keyword evidence="1" id="KW-0812">Transmembrane</keyword>
<dbReference type="OrthoDB" id="9009241at2"/>